<reference evidence="1" key="1">
    <citation type="submission" date="2022-03" db="EMBL/GenBank/DDBJ databases">
        <title>Streptomyces 7R015 and 7R016 isolated from Barleria lupulina in Thailand.</title>
        <authorList>
            <person name="Kanchanasin P."/>
            <person name="Phongsopitanun W."/>
            <person name="Tanasupawat S."/>
        </authorList>
    </citation>
    <scope>NUCLEOTIDE SEQUENCE</scope>
    <source>
        <strain evidence="1">7R015</strain>
    </source>
</reference>
<keyword evidence="2" id="KW-1185">Reference proteome</keyword>
<comment type="caution">
    <text evidence="1">The sequence shown here is derived from an EMBL/GenBank/DDBJ whole genome shotgun (WGS) entry which is preliminary data.</text>
</comment>
<gene>
    <name evidence="1" type="ORF">MQP27_28670</name>
</gene>
<dbReference type="EMBL" id="JALDAY010000009">
    <property type="protein sequence ID" value="MCI3275063.1"/>
    <property type="molecule type" value="Genomic_DNA"/>
</dbReference>
<dbReference type="Gene3D" id="3.30.530.20">
    <property type="match status" value="2"/>
</dbReference>
<dbReference type="RefSeq" id="WP_242768838.1">
    <property type="nucleotide sequence ID" value="NZ_JALDAY010000009.1"/>
</dbReference>
<protein>
    <submittedName>
        <fullName evidence="1">SRPBCC family protein</fullName>
    </submittedName>
</protein>
<dbReference type="InterPro" id="IPR023393">
    <property type="entry name" value="START-like_dom_sf"/>
</dbReference>
<dbReference type="CDD" id="cd08861">
    <property type="entry name" value="OtcD1_ARO-CYC_like"/>
    <property type="match status" value="1"/>
</dbReference>
<accession>A0ABS9YCX1</accession>
<evidence type="ECO:0000313" key="2">
    <source>
        <dbReference type="Proteomes" id="UP001165269"/>
    </source>
</evidence>
<dbReference type="SUPFAM" id="SSF55961">
    <property type="entry name" value="Bet v1-like"/>
    <property type="match status" value="2"/>
</dbReference>
<organism evidence="1 2">
    <name type="scientific">Streptomyces cylindrosporus</name>
    <dbReference type="NCBI Taxonomy" id="2927583"/>
    <lineage>
        <taxon>Bacteria</taxon>
        <taxon>Bacillati</taxon>
        <taxon>Actinomycetota</taxon>
        <taxon>Actinomycetes</taxon>
        <taxon>Kitasatosporales</taxon>
        <taxon>Streptomycetaceae</taxon>
        <taxon>Streptomyces</taxon>
    </lineage>
</organism>
<dbReference type="Proteomes" id="UP001165269">
    <property type="component" value="Unassembled WGS sequence"/>
</dbReference>
<dbReference type="Pfam" id="PF10604">
    <property type="entry name" value="Polyketide_cyc2"/>
    <property type="match status" value="1"/>
</dbReference>
<evidence type="ECO:0000313" key="1">
    <source>
        <dbReference type="EMBL" id="MCI3275063.1"/>
    </source>
</evidence>
<name>A0ABS9YCX1_9ACTN</name>
<dbReference type="InterPro" id="IPR019587">
    <property type="entry name" value="Polyketide_cyclase/dehydratase"/>
</dbReference>
<proteinExistence type="predicted"/>
<sequence>MVNTEITRAGETVAVDAPADLVFDLIADPDPLSYLSPTVVHAERTARGTGEDSVTIWSITGAEEVWSRTQHRSLDPGGLRIEFEDAPGSTLAGVSGAWVLHPVSEDRTEVELRQDASALADPKAAARAEGARLDLLRTVTQAAANRHQLADLVVDFRDPLFAAGSAEDAYRILYEADRWPERLTHVSRIDMTEDVPNIQFFDMDTTTSDGAPHTTRSVRICFPHTKIVYKQIGLPALLDAHTGHWLFTETREGVVVESRHVAVIKPAALPVLGEGTTVEDARRYLRRVLSTNSMTNLRLSKEYAEERARA</sequence>